<comment type="similarity">
    <text evidence="1">Belongs to the Skp family.</text>
</comment>
<dbReference type="Pfam" id="PF03938">
    <property type="entry name" value="OmpH"/>
    <property type="match status" value="1"/>
</dbReference>
<evidence type="ECO:0000256" key="4">
    <source>
        <dbReference type="SAM" id="MobiDB-lite"/>
    </source>
</evidence>
<dbReference type="Gene3D" id="3.30.910.20">
    <property type="entry name" value="Skp domain"/>
    <property type="match status" value="1"/>
</dbReference>
<feature type="compositionally biased region" description="Basic and acidic residues" evidence="4">
    <location>
        <begin position="179"/>
        <end position="200"/>
    </location>
</feature>
<accession>A0ABY3YMU4</accession>
<evidence type="ECO:0000313" key="6">
    <source>
        <dbReference type="EMBL" id="UNY99151.1"/>
    </source>
</evidence>
<dbReference type="InterPro" id="IPR005632">
    <property type="entry name" value="Chaperone_Skp"/>
</dbReference>
<dbReference type="RefSeq" id="WP_242937551.1">
    <property type="nucleotide sequence ID" value="NZ_CP094326.1"/>
</dbReference>
<gene>
    <name evidence="6" type="ORF">MQE36_02100</name>
</gene>
<dbReference type="InterPro" id="IPR024930">
    <property type="entry name" value="Skp_dom_sf"/>
</dbReference>
<dbReference type="SMART" id="SM00935">
    <property type="entry name" value="OmpH"/>
    <property type="match status" value="1"/>
</dbReference>
<organism evidence="6 7">
    <name type="scientific">Zhouia spongiae</name>
    <dbReference type="NCBI Taxonomy" id="2202721"/>
    <lineage>
        <taxon>Bacteria</taxon>
        <taxon>Pseudomonadati</taxon>
        <taxon>Bacteroidota</taxon>
        <taxon>Flavobacteriia</taxon>
        <taxon>Flavobacteriales</taxon>
        <taxon>Flavobacteriaceae</taxon>
        <taxon>Zhouia</taxon>
    </lineage>
</organism>
<dbReference type="Proteomes" id="UP000829476">
    <property type="component" value="Chromosome"/>
</dbReference>
<evidence type="ECO:0000313" key="7">
    <source>
        <dbReference type="Proteomes" id="UP000829476"/>
    </source>
</evidence>
<sequence>MKIKVLYILLLASIVSVHAQKGVRLGYIDMDYILENVEEYQEANKQLEKKVLKWKHEVEEQNRTIVQMRSDLNAEKVLLTKELVEEREIEIDALEAEMVKYQQDRFGPDGDMIRQRSQLAQPIQDQVFNAIQEIAEKQNYDFVFDKSADVVMLFSNKRYDISDMVLRSIDRNRKKGGTVKKEEPESKLEKFDDTEEKYSEPTEAQKAAAEKKEEALSDREKRKQQIEADRQARLKNIEERKKAYEARRRKILEERQKLRDSLRQATEKKKDSVN</sequence>
<evidence type="ECO:0000256" key="1">
    <source>
        <dbReference type="ARBA" id="ARBA00009091"/>
    </source>
</evidence>
<feature type="compositionally biased region" description="Basic and acidic residues" evidence="4">
    <location>
        <begin position="208"/>
        <end position="231"/>
    </location>
</feature>
<reference evidence="6 7" key="1">
    <citation type="journal article" date="2018" name="Int. J. Syst. Evol. Microbiol.">
        <title>Zhouia spongiae sp. nov., isolated from a marine sponge.</title>
        <authorList>
            <person name="Zhuang L."/>
            <person name="Lin B."/>
            <person name="Qin F."/>
            <person name="Luo L."/>
        </authorList>
    </citation>
    <scope>NUCLEOTIDE SEQUENCE [LARGE SCALE GENOMIC DNA]</scope>
    <source>
        <strain evidence="6 7">HN-Y44</strain>
    </source>
</reference>
<keyword evidence="2 5" id="KW-0732">Signal</keyword>
<feature type="signal peptide" evidence="5">
    <location>
        <begin position="1"/>
        <end position="19"/>
    </location>
</feature>
<evidence type="ECO:0000256" key="2">
    <source>
        <dbReference type="ARBA" id="ARBA00022729"/>
    </source>
</evidence>
<feature type="coiled-coil region" evidence="3">
    <location>
        <begin position="30"/>
        <end position="104"/>
    </location>
</feature>
<feature type="chain" id="PRO_5045582364" evidence="5">
    <location>
        <begin position="20"/>
        <end position="274"/>
    </location>
</feature>
<evidence type="ECO:0000256" key="5">
    <source>
        <dbReference type="SAM" id="SignalP"/>
    </source>
</evidence>
<dbReference type="EMBL" id="CP094326">
    <property type="protein sequence ID" value="UNY99151.1"/>
    <property type="molecule type" value="Genomic_DNA"/>
</dbReference>
<proteinExistence type="inferred from homology"/>
<name>A0ABY3YMU4_9FLAO</name>
<dbReference type="PANTHER" id="PTHR35089">
    <property type="entry name" value="CHAPERONE PROTEIN SKP"/>
    <property type="match status" value="1"/>
</dbReference>
<keyword evidence="7" id="KW-1185">Reference proteome</keyword>
<dbReference type="PANTHER" id="PTHR35089:SF1">
    <property type="entry name" value="CHAPERONE PROTEIN SKP"/>
    <property type="match status" value="1"/>
</dbReference>
<keyword evidence="3" id="KW-0175">Coiled coil</keyword>
<protein>
    <submittedName>
        <fullName evidence="6">OmpH family outer membrane protein</fullName>
    </submittedName>
</protein>
<feature type="region of interest" description="Disordered" evidence="4">
    <location>
        <begin position="175"/>
        <end position="231"/>
    </location>
</feature>
<evidence type="ECO:0000256" key="3">
    <source>
        <dbReference type="SAM" id="Coils"/>
    </source>
</evidence>
<dbReference type="SUPFAM" id="SSF111384">
    <property type="entry name" value="OmpH-like"/>
    <property type="match status" value="1"/>
</dbReference>